<feature type="non-terminal residue" evidence="1">
    <location>
        <position position="1"/>
    </location>
</feature>
<proteinExistence type="predicted"/>
<sequence length="55" mass="6076">EELTMDDLIPVKTNKVRLPTLITTSVYCVDSGEAQTSASCKHPWVARNVSERTSP</sequence>
<comment type="caution">
    <text evidence="1">The sequence shown here is derived from an EMBL/GenBank/DDBJ whole genome shotgun (WGS) entry which is preliminary data.</text>
</comment>
<dbReference type="EMBL" id="AMZH03000514">
    <property type="protein sequence ID" value="RRT83331.1"/>
    <property type="molecule type" value="Genomic_DNA"/>
</dbReference>
<protein>
    <submittedName>
        <fullName evidence="1">Uncharacterized protein</fullName>
    </submittedName>
</protein>
<dbReference type="AlphaFoldDB" id="A0A427B4D2"/>
<dbReference type="Proteomes" id="UP000287651">
    <property type="component" value="Unassembled WGS sequence"/>
</dbReference>
<name>A0A427B4D2_ENSVE</name>
<reference evidence="1 2" key="1">
    <citation type="journal article" date="2014" name="Agronomy (Basel)">
        <title>A Draft Genome Sequence for Ensete ventricosum, the Drought-Tolerant Tree Against Hunger.</title>
        <authorList>
            <person name="Harrison J."/>
            <person name="Moore K.A."/>
            <person name="Paszkiewicz K."/>
            <person name="Jones T."/>
            <person name="Grant M."/>
            <person name="Ambacheew D."/>
            <person name="Muzemil S."/>
            <person name="Studholme D.J."/>
        </authorList>
    </citation>
    <scope>NUCLEOTIDE SEQUENCE [LARGE SCALE GENOMIC DNA]</scope>
</reference>
<accession>A0A427B4D2</accession>
<organism evidence="1 2">
    <name type="scientific">Ensete ventricosum</name>
    <name type="common">Abyssinian banana</name>
    <name type="synonym">Musa ensete</name>
    <dbReference type="NCBI Taxonomy" id="4639"/>
    <lineage>
        <taxon>Eukaryota</taxon>
        <taxon>Viridiplantae</taxon>
        <taxon>Streptophyta</taxon>
        <taxon>Embryophyta</taxon>
        <taxon>Tracheophyta</taxon>
        <taxon>Spermatophyta</taxon>
        <taxon>Magnoliopsida</taxon>
        <taxon>Liliopsida</taxon>
        <taxon>Zingiberales</taxon>
        <taxon>Musaceae</taxon>
        <taxon>Ensete</taxon>
    </lineage>
</organism>
<evidence type="ECO:0000313" key="1">
    <source>
        <dbReference type="EMBL" id="RRT83331.1"/>
    </source>
</evidence>
<evidence type="ECO:0000313" key="2">
    <source>
        <dbReference type="Proteomes" id="UP000287651"/>
    </source>
</evidence>
<gene>
    <name evidence="1" type="ORF">B296_00017937</name>
</gene>